<evidence type="ECO:0000313" key="2">
    <source>
        <dbReference type="EMBL" id="QDQ28556.1"/>
    </source>
</evidence>
<dbReference type="Proteomes" id="UP000317550">
    <property type="component" value="Chromosome"/>
</dbReference>
<dbReference type="EMBL" id="CP041730">
    <property type="protein sequence ID" value="QDQ28556.1"/>
    <property type="molecule type" value="Genomic_DNA"/>
</dbReference>
<evidence type="ECO:0000313" key="3">
    <source>
        <dbReference type="Proteomes" id="UP000317550"/>
    </source>
</evidence>
<protein>
    <submittedName>
        <fullName evidence="2">Thioesterase</fullName>
    </submittedName>
</protein>
<dbReference type="SUPFAM" id="SSF54637">
    <property type="entry name" value="Thioesterase/thiol ester dehydrase-isomerase"/>
    <property type="match status" value="1"/>
</dbReference>
<dbReference type="OrthoDB" id="572024at2"/>
<organism evidence="2 3">
    <name type="scientific">Chitinimonas arctica</name>
    <dbReference type="NCBI Taxonomy" id="2594795"/>
    <lineage>
        <taxon>Bacteria</taxon>
        <taxon>Pseudomonadati</taxon>
        <taxon>Pseudomonadota</taxon>
        <taxon>Betaproteobacteria</taxon>
        <taxon>Neisseriales</taxon>
        <taxon>Chitinibacteraceae</taxon>
        <taxon>Chitinimonas</taxon>
    </lineage>
</organism>
<dbReference type="AlphaFoldDB" id="A0A516SK77"/>
<dbReference type="Gene3D" id="3.10.129.10">
    <property type="entry name" value="Hotdog Thioesterase"/>
    <property type="match status" value="1"/>
</dbReference>
<dbReference type="RefSeq" id="WP_144279939.1">
    <property type="nucleotide sequence ID" value="NZ_CP041730.1"/>
</dbReference>
<feature type="domain" description="Thioesterase putative" evidence="1">
    <location>
        <begin position="6"/>
        <end position="146"/>
    </location>
</feature>
<name>A0A516SK77_9NEIS</name>
<dbReference type="NCBIfam" id="TIGR02447">
    <property type="entry name" value="yiiD_Cterm"/>
    <property type="match status" value="1"/>
</dbReference>
<gene>
    <name evidence="2" type="ORF">FNU76_20595</name>
</gene>
<accession>A0A516SK77</accession>
<proteinExistence type="predicted"/>
<dbReference type="KEGG" id="cari:FNU76_20595"/>
<keyword evidence="3" id="KW-1185">Reference proteome</keyword>
<reference evidence="3" key="1">
    <citation type="submission" date="2019-07" db="EMBL/GenBank/DDBJ databases">
        <title>Chitinimonas sp. nov., isolated from Ny-Alesund, arctica soil.</title>
        <authorList>
            <person name="Xu Q."/>
            <person name="Peng F."/>
        </authorList>
    </citation>
    <scope>NUCLEOTIDE SEQUENCE [LARGE SCALE GENOMIC DNA]</scope>
    <source>
        <strain evidence="3">R3-44</strain>
    </source>
</reference>
<sequence length="150" mass="16348">MSRDWQSLIYNGIPLARAMQVAFRSLPDGRVSLDAPLAPNVNDKGTGFGGSIAALATLAGWVETQRQLDLAGLESAVEIVVQRGETTYLLPVSGAFSATARCPDESERERFLRIFRRKGTARLAVTVELCCEARVVARFSGEYVARRTDA</sequence>
<dbReference type="Pfam" id="PF09500">
    <property type="entry name" value="YiiD_C"/>
    <property type="match status" value="1"/>
</dbReference>
<dbReference type="InterPro" id="IPR012660">
    <property type="entry name" value="YiiD_C"/>
</dbReference>
<evidence type="ECO:0000259" key="1">
    <source>
        <dbReference type="Pfam" id="PF09500"/>
    </source>
</evidence>
<dbReference type="InterPro" id="IPR029069">
    <property type="entry name" value="HotDog_dom_sf"/>
</dbReference>